<reference evidence="1" key="1">
    <citation type="submission" date="2020-10" db="EMBL/GenBank/DDBJ databases">
        <title>Plant Virus Collection isolate.</title>
        <authorList>
            <person name="Knierim D."/>
            <person name="Margaria P."/>
            <person name="Menzel W."/>
            <person name="Winter S."/>
        </authorList>
    </citation>
    <scope>NUCLEOTIDE SEQUENCE</scope>
    <source>
        <strain evidence="1">DSMZ PV-0913</strain>
    </source>
</reference>
<dbReference type="EMBL" id="MW197141">
    <property type="protein sequence ID" value="QYA72259.1"/>
    <property type="molecule type" value="Genomic_RNA"/>
</dbReference>
<organism evidence="1">
    <name type="scientific">Sowbane mosaic virus</name>
    <dbReference type="NCBI Taxonomy" id="378833"/>
    <lineage>
        <taxon>Viruses</taxon>
        <taxon>Riboviria</taxon>
        <taxon>Orthornavirae</taxon>
        <taxon>Pisuviricota</taxon>
        <taxon>Pisoniviricetes</taxon>
        <taxon>Sobelivirales</taxon>
        <taxon>Solemoviridae</taxon>
        <taxon>Sobemovirus</taxon>
        <taxon>Sobemovirus SOMV</taxon>
    </lineage>
</organism>
<evidence type="ECO:0000313" key="1">
    <source>
        <dbReference type="EMBL" id="QYA72259.1"/>
    </source>
</evidence>
<name>A0A8F8N4B5_9VIRU</name>
<sequence>MGRQDPACACGICTKANSRTALSTTTSLLKCVARSVTRCFRLPPHRRARSPVVGQYSLTESTEELLRLRAERKLASYKVNPTVTSSVSSPPAQNVSFTVWLPPAAHQPSSWSSDLRLHKRGLPSRTQQSDDGSDDSAHYRNVVGSLAKPILDRAAALSLSRREDLTAEAIATHWRSLFGSL</sequence>
<accession>A0A8F8N4B5</accession>
<proteinExistence type="predicted"/>
<protein>
    <submittedName>
        <fullName evidence="1">Px</fullName>
    </submittedName>
</protein>